<organism evidence="6">
    <name type="scientific">hydrothermal vent metagenome</name>
    <dbReference type="NCBI Taxonomy" id="652676"/>
    <lineage>
        <taxon>unclassified sequences</taxon>
        <taxon>metagenomes</taxon>
        <taxon>ecological metagenomes</taxon>
    </lineage>
</organism>
<dbReference type="AlphaFoldDB" id="A0A160TXF7"/>
<evidence type="ECO:0000256" key="1">
    <source>
        <dbReference type="ARBA" id="ARBA00005054"/>
    </source>
</evidence>
<reference evidence="6" key="1">
    <citation type="submission" date="2015-10" db="EMBL/GenBank/DDBJ databases">
        <authorList>
            <person name="Gilbert D.G."/>
        </authorList>
    </citation>
    <scope>NUCLEOTIDE SEQUENCE</scope>
</reference>
<evidence type="ECO:0000256" key="3">
    <source>
        <dbReference type="ARBA" id="ARBA00022679"/>
    </source>
</evidence>
<dbReference type="Pfam" id="PF00551">
    <property type="entry name" value="Formyl_trans_N"/>
    <property type="match status" value="1"/>
</dbReference>
<evidence type="ECO:0000256" key="2">
    <source>
        <dbReference type="ARBA" id="ARBA00012254"/>
    </source>
</evidence>
<dbReference type="SUPFAM" id="SSF53328">
    <property type="entry name" value="Formyltransferase"/>
    <property type="match status" value="1"/>
</dbReference>
<name>A0A160TXF7_9ZZZZ</name>
<dbReference type="HAMAP" id="MF_01930">
    <property type="entry name" value="PurN"/>
    <property type="match status" value="1"/>
</dbReference>
<dbReference type="PANTHER" id="PTHR43369">
    <property type="entry name" value="PHOSPHORIBOSYLGLYCINAMIDE FORMYLTRANSFERASE"/>
    <property type="match status" value="1"/>
</dbReference>
<dbReference type="CDD" id="cd08645">
    <property type="entry name" value="FMT_core_GART"/>
    <property type="match status" value="1"/>
</dbReference>
<dbReference type="EMBL" id="CZRL01000124">
    <property type="protein sequence ID" value="CUS55227.1"/>
    <property type="molecule type" value="Genomic_DNA"/>
</dbReference>
<dbReference type="InterPro" id="IPR002376">
    <property type="entry name" value="Formyl_transf_N"/>
</dbReference>
<dbReference type="GO" id="GO:0005829">
    <property type="term" value="C:cytosol"/>
    <property type="evidence" value="ECO:0007669"/>
    <property type="project" value="TreeGrafter"/>
</dbReference>
<evidence type="ECO:0000259" key="5">
    <source>
        <dbReference type="Pfam" id="PF00551"/>
    </source>
</evidence>
<keyword evidence="4" id="KW-0658">Purine biosynthesis</keyword>
<evidence type="ECO:0000313" key="6">
    <source>
        <dbReference type="EMBL" id="CUS55227.1"/>
    </source>
</evidence>
<keyword evidence="3 6" id="KW-0808">Transferase</keyword>
<dbReference type="GO" id="GO:0004644">
    <property type="term" value="F:phosphoribosylglycinamide formyltransferase activity"/>
    <property type="evidence" value="ECO:0007669"/>
    <property type="project" value="UniProtKB-EC"/>
</dbReference>
<proteinExistence type="inferred from homology"/>
<dbReference type="GO" id="GO:0006189">
    <property type="term" value="P:'de novo' IMP biosynthetic process"/>
    <property type="evidence" value="ECO:0007669"/>
    <property type="project" value="InterPro"/>
</dbReference>
<dbReference type="PANTHER" id="PTHR43369:SF2">
    <property type="entry name" value="PHOSPHORIBOSYLGLYCINAMIDE FORMYLTRANSFERASE"/>
    <property type="match status" value="1"/>
</dbReference>
<dbReference type="NCBIfam" id="TIGR00639">
    <property type="entry name" value="PurN"/>
    <property type="match status" value="1"/>
</dbReference>
<comment type="pathway">
    <text evidence="1">Purine metabolism; IMP biosynthesis via de novo pathway; N(2)-formyl-N(1)-(5-phospho-D-ribosyl)glycinamide from N(1)-(5-phospho-D-ribosyl)glycinamide (10-formyl THF route): step 1/1.</text>
</comment>
<accession>A0A160TXF7</accession>
<dbReference type="InterPro" id="IPR036477">
    <property type="entry name" value="Formyl_transf_N_sf"/>
</dbReference>
<evidence type="ECO:0000256" key="4">
    <source>
        <dbReference type="ARBA" id="ARBA00022755"/>
    </source>
</evidence>
<dbReference type="EC" id="2.1.2.2" evidence="2"/>
<gene>
    <name evidence="6" type="ORF">MGWOODY_XGa446</name>
</gene>
<protein>
    <recommendedName>
        <fullName evidence="2">phosphoribosylglycinamide formyltransferase 1</fullName>
        <ecNumber evidence="2">2.1.2.2</ecNumber>
    </recommendedName>
</protein>
<sequence>MSKPQTNHCHLVVLISGSGTNLQVILDQCENSMIPAQVCGVISDEPQAKGLQRAKNARIQTTVVDHRCFDDRQAFDHRLGEAIDCYRPDLVVLAGFMRILDAKLVERYYGRILNIHPSLLPNYPGLNTHARAIASLATEHGASVHFVTPELDAGPIVIQGRVPVLPSDTPESLAQRVHQEEYRIYPKAITWFAQGRLSIETDRVLLDKRPVDLCA</sequence>
<dbReference type="InterPro" id="IPR004607">
    <property type="entry name" value="GART"/>
</dbReference>
<dbReference type="Gene3D" id="3.40.50.170">
    <property type="entry name" value="Formyl transferase, N-terminal domain"/>
    <property type="match status" value="1"/>
</dbReference>
<feature type="domain" description="Formyl transferase N-terminal" evidence="5">
    <location>
        <begin position="11"/>
        <end position="189"/>
    </location>
</feature>